<dbReference type="Gene3D" id="3.40.50.1820">
    <property type="entry name" value="alpha/beta hydrolase"/>
    <property type="match status" value="1"/>
</dbReference>
<sequence length="295" mass="31116">MSETAATDDQRRVVEVEDECSTVRTDEGRTIAYAEYGTPGGAPVVFFHGTPGSGVLGELFHSAARESDVRVLAIDRPGYGRSDGWSGRTLADTERFVLPVLDDAGVASAKVVGFSGGGPHALALAATSPERVEAVDLVSASPPPSLVEGTPRTVRVLEILANRVPWLLRGSVRAQAWLAARTSPALVVSQYTSNGGADVPGPVAEVVRRDFVAAVAGRGEGLVTESRLLHGEWDVSPGDVDAPVRIWHGDADANVPLDSAHRLADALPNAELTILEDADHLNALLECRTDVLSDY</sequence>
<evidence type="ECO:0000313" key="2">
    <source>
        <dbReference type="EMBL" id="SFS01855.1"/>
    </source>
</evidence>
<dbReference type="PANTHER" id="PTHR43433">
    <property type="entry name" value="HYDROLASE, ALPHA/BETA FOLD FAMILY PROTEIN"/>
    <property type="match status" value="1"/>
</dbReference>
<name>A0A1I6LEH3_9EURY</name>
<dbReference type="InterPro" id="IPR029058">
    <property type="entry name" value="AB_hydrolase_fold"/>
</dbReference>
<dbReference type="STRING" id="767519.SAMN05216559_2558"/>
<dbReference type="RefSeq" id="WP_089816887.1">
    <property type="nucleotide sequence ID" value="NZ_FOZK01000002.1"/>
</dbReference>
<dbReference type="EMBL" id="FOZK01000002">
    <property type="protein sequence ID" value="SFS01855.1"/>
    <property type="molecule type" value="Genomic_DNA"/>
</dbReference>
<organism evidence="2 3">
    <name type="scientific">Halomicrobium zhouii</name>
    <dbReference type="NCBI Taxonomy" id="767519"/>
    <lineage>
        <taxon>Archaea</taxon>
        <taxon>Methanobacteriati</taxon>
        <taxon>Methanobacteriota</taxon>
        <taxon>Stenosarchaea group</taxon>
        <taxon>Halobacteria</taxon>
        <taxon>Halobacteriales</taxon>
        <taxon>Haloarculaceae</taxon>
        <taxon>Halomicrobium</taxon>
    </lineage>
</organism>
<reference evidence="2 3" key="1">
    <citation type="submission" date="2016-10" db="EMBL/GenBank/DDBJ databases">
        <authorList>
            <person name="de Groot N.N."/>
        </authorList>
    </citation>
    <scope>NUCLEOTIDE SEQUENCE [LARGE SCALE GENOMIC DNA]</scope>
    <source>
        <strain evidence="2 3">CGMCC 1.10457</strain>
    </source>
</reference>
<protein>
    <submittedName>
        <fullName evidence="2">Pimeloyl-ACP methyl ester carboxylesterase</fullName>
    </submittedName>
</protein>
<keyword evidence="3" id="KW-1185">Reference proteome</keyword>
<evidence type="ECO:0000313" key="3">
    <source>
        <dbReference type="Proteomes" id="UP000199062"/>
    </source>
</evidence>
<dbReference type="Pfam" id="PF00561">
    <property type="entry name" value="Abhydrolase_1"/>
    <property type="match status" value="1"/>
</dbReference>
<dbReference type="PRINTS" id="PR00111">
    <property type="entry name" value="ABHYDROLASE"/>
</dbReference>
<feature type="domain" description="AB hydrolase-1" evidence="1">
    <location>
        <begin position="43"/>
        <end position="283"/>
    </location>
</feature>
<proteinExistence type="predicted"/>
<dbReference type="InterPro" id="IPR000073">
    <property type="entry name" value="AB_hydrolase_1"/>
</dbReference>
<accession>A0A1I6LEH3</accession>
<dbReference type="SUPFAM" id="SSF53474">
    <property type="entry name" value="alpha/beta-Hydrolases"/>
    <property type="match status" value="1"/>
</dbReference>
<dbReference type="AlphaFoldDB" id="A0A1I6LEH3"/>
<dbReference type="OrthoDB" id="9890at2157"/>
<dbReference type="Proteomes" id="UP000199062">
    <property type="component" value="Unassembled WGS sequence"/>
</dbReference>
<gene>
    <name evidence="2" type="ORF">SAMN05216559_2558</name>
</gene>
<dbReference type="PANTHER" id="PTHR43433:SF10">
    <property type="entry name" value="AB HYDROLASE-1 DOMAIN-CONTAINING PROTEIN"/>
    <property type="match status" value="1"/>
</dbReference>
<evidence type="ECO:0000259" key="1">
    <source>
        <dbReference type="Pfam" id="PF00561"/>
    </source>
</evidence>
<dbReference type="InterPro" id="IPR050471">
    <property type="entry name" value="AB_hydrolase"/>
</dbReference>